<feature type="transmembrane region" description="Helical" evidence="13">
    <location>
        <begin position="162"/>
        <end position="186"/>
    </location>
</feature>
<feature type="transmembrane region" description="Helical" evidence="13">
    <location>
        <begin position="131"/>
        <end position="150"/>
    </location>
</feature>
<comment type="subcellular location">
    <subcellularLocation>
        <location evidence="2">Cell membrane</location>
        <topology evidence="2">Multi-pass membrane protein</topology>
    </subcellularLocation>
</comment>
<keyword evidence="9 13" id="KW-1133">Transmembrane helix</keyword>
<feature type="transmembrane region" description="Helical" evidence="13">
    <location>
        <begin position="391"/>
        <end position="410"/>
    </location>
</feature>
<comment type="caution">
    <text evidence="14">The sequence shown here is derived from an EMBL/GenBank/DDBJ whole genome shotgun (WGS) entry which is preliminary data.</text>
</comment>
<keyword evidence="8 13" id="KW-0812">Transmembrane</keyword>
<dbReference type="InterPro" id="IPR048279">
    <property type="entry name" value="MdtK-like"/>
</dbReference>
<gene>
    <name evidence="14" type="ORF">DBY38_10565</name>
</gene>
<evidence type="ECO:0000256" key="13">
    <source>
        <dbReference type="SAM" id="Phobius"/>
    </source>
</evidence>
<dbReference type="RefSeq" id="WP_099335596.1">
    <property type="nucleotide sequence ID" value="NZ_CABMJC010000001.1"/>
</dbReference>
<keyword evidence="10" id="KW-0406">Ion transport</keyword>
<evidence type="ECO:0000313" key="15">
    <source>
        <dbReference type="Proteomes" id="UP000246114"/>
    </source>
</evidence>
<evidence type="ECO:0000256" key="3">
    <source>
        <dbReference type="ARBA" id="ARBA00010199"/>
    </source>
</evidence>
<dbReference type="GO" id="GO:0015297">
    <property type="term" value="F:antiporter activity"/>
    <property type="evidence" value="ECO:0007669"/>
    <property type="project" value="UniProtKB-KW"/>
</dbReference>
<dbReference type="Pfam" id="PF01554">
    <property type="entry name" value="MatE"/>
    <property type="match status" value="2"/>
</dbReference>
<comment type="similarity">
    <text evidence="3">Belongs to the multi antimicrobial extrusion (MATE) (TC 2.A.66.1) family.</text>
</comment>
<dbReference type="GO" id="GO:0042910">
    <property type="term" value="F:xenobiotic transmembrane transporter activity"/>
    <property type="evidence" value="ECO:0007669"/>
    <property type="project" value="InterPro"/>
</dbReference>
<accession>A0A316M5P6</accession>
<keyword evidence="11 13" id="KW-0472">Membrane</keyword>
<keyword evidence="5" id="KW-0813">Transport</keyword>
<comment type="function">
    <text evidence="1">Multidrug efflux pump.</text>
</comment>
<sequence length="458" mass="50055">MGKQNKMGTTPIFKLIVTMSLPAMFSMLIQSLYNIVDSMFVAQIGEEALTAVSLAFPIQMLIIAVAVGTGIGINSLVSRKLGERRKDEASKAATHGILLGVFSWMVFALFGVFFSKTFFSMFTTNPIVYEMGYNYLSIVTIFSFGIFVEINLEKTLQATGNMIYPMVFQLIGAVINIILDPIFIFGLFGVPAFGVKGAAIATVLGQIISMIFAMYIVFTKSHDVHISFKNFKFSGRTVKNIYSVGFPSIVMQSISSVLVIGLNSILISFSESAVSVLGVYYKLQSFVFMPVFGLTQGIMPIMGYNFGARDKNRIIDALKIGLYIALIIMMCGTALFSLIPNKLLMIFNASPEMLSIGVPALRIISICFIPAAVGILLSTLFQAVGSGMNSLIVSVLRQLVIILPSAYILSKIGLTYVWLAFPIAEVAASIVSACMFIKLYKEQLRDLKPVSYKDEAAN</sequence>
<feature type="transmembrane region" description="Helical" evidence="13">
    <location>
        <begin position="320"/>
        <end position="340"/>
    </location>
</feature>
<dbReference type="InterPro" id="IPR002528">
    <property type="entry name" value="MATE_fam"/>
</dbReference>
<dbReference type="PIRSF" id="PIRSF006603">
    <property type="entry name" value="DinF"/>
    <property type="match status" value="1"/>
</dbReference>
<evidence type="ECO:0000256" key="6">
    <source>
        <dbReference type="ARBA" id="ARBA00022449"/>
    </source>
</evidence>
<dbReference type="InterPro" id="IPR050222">
    <property type="entry name" value="MATE_MdtK"/>
</dbReference>
<keyword evidence="7" id="KW-1003">Cell membrane</keyword>
<evidence type="ECO:0000256" key="5">
    <source>
        <dbReference type="ARBA" id="ARBA00022448"/>
    </source>
</evidence>
<evidence type="ECO:0000256" key="11">
    <source>
        <dbReference type="ARBA" id="ARBA00023136"/>
    </source>
</evidence>
<name>A0A316M5P6_9CLOT</name>
<evidence type="ECO:0000256" key="10">
    <source>
        <dbReference type="ARBA" id="ARBA00023065"/>
    </source>
</evidence>
<dbReference type="Proteomes" id="UP000246114">
    <property type="component" value="Unassembled WGS sequence"/>
</dbReference>
<dbReference type="GeneID" id="90545045"/>
<reference evidence="14 15" key="1">
    <citation type="submission" date="2018-03" db="EMBL/GenBank/DDBJ databases">
        <title>The uncultured portion of the human microbiome is neutrally assembled.</title>
        <authorList>
            <person name="Jeraldo P."/>
            <person name="Boardman L."/>
            <person name="White B.A."/>
            <person name="Nelson H."/>
            <person name="Goldenfeld N."/>
            <person name="Chia N."/>
        </authorList>
    </citation>
    <scope>NUCLEOTIDE SEQUENCE [LARGE SCALE GENOMIC DNA]</scope>
    <source>
        <strain evidence="14">CIM:MAG 903</strain>
    </source>
</reference>
<evidence type="ECO:0000256" key="8">
    <source>
        <dbReference type="ARBA" id="ARBA00022692"/>
    </source>
</evidence>
<evidence type="ECO:0000256" key="9">
    <source>
        <dbReference type="ARBA" id="ARBA00022989"/>
    </source>
</evidence>
<dbReference type="PANTHER" id="PTHR43298:SF2">
    <property type="entry name" value="FMN_FAD EXPORTER YEEO-RELATED"/>
    <property type="match status" value="1"/>
</dbReference>
<feature type="transmembrane region" description="Helical" evidence="13">
    <location>
        <begin position="12"/>
        <end position="36"/>
    </location>
</feature>
<dbReference type="NCBIfam" id="TIGR00797">
    <property type="entry name" value="matE"/>
    <property type="match status" value="1"/>
</dbReference>
<dbReference type="EMBL" id="QAMZ01000048">
    <property type="protein sequence ID" value="PWL52569.1"/>
    <property type="molecule type" value="Genomic_DNA"/>
</dbReference>
<dbReference type="GO" id="GO:0006811">
    <property type="term" value="P:monoatomic ion transport"/>
    <property type="evidence" value="ECO:0007669"/>
    <property type="project" value="UniProtKB-KW"/>
</dbReference>
<feature type="transmembrane region" description="Helical" evidence="13">
    <location>
        <begin position="360"/>
        <end position="384"/>
    </location>
</feature>
<feature type="transmembrane region" description="Helical" evidence="13">
    <location>
        <begin position="56"/>
        <end position="77"/>
    </location>
</feature>
<organism evidence="14 15">
    <name type="scientific">Clostridium cadaveris</name>
    <dbReference type="NCBI Taxonomy" id="1529"/>
    <lineage>
        <taxon>Bacteria</taxon>
        <taxon>Bacillati</taxon>
        <taxon>Bacillota</taxon>
        <taxon>Clostridia</taxon>
        <taxon>Eubacteriales</taxon>
        <taxon>Clostridiaceae</taxon>
        <taxon>Clostridium</taxon>
    </lineage>
</organism>
<proteinExistence type="inferred from homology"/>
<keyword evidence="6" id="KW-0050">Antiport</keyword>
<evidence type="ECO:0000256" key="2">
    <source>
        <dbReference type="ARBA" id="ARBA00004651"/>
    </source>
</evidence>
<dbReference type="GO" id="GO:0005886">
    <property type="term" value="C:plasma membrane"/>
    <property type="evidence" value="ECO:0007669"/>
    <property type="project" value="UniProtKB-SubCell"/>
</dbReference>
<dbReference type="PANTHER" id="PTHR43298">
    <property type="entry name" value="MULTIDRUG RESISTANCE PROTEIN NORM-RELATED"/>
    <property type="match status" value="1"/>
</dbReference>
<feature type="transmembrane region" description="Helical" evidence="13">
    <location>
        <begin position="97"/>
        <end position="119"/>
    </location>
</feature>
<evidence type="ECO:0000256" key="4">
    <source>
        <dbReference type="ARBA" id="ARBA00020268"/>
    </source>
</evidence>
<evidence type="ECO:0000256" key="1">
    <source>
        <dbReference type="ARBA" id="ARBA00003408"/>
    </source>
</evidence>
<feature type="transmembrane region" description="Helical" evidence="13">
    <location>
        <begin position="198"/>
        <end position="219"/>
    </location>
</feature>
<dbReference type="CDD" id="cd13144">
    <property type="entry name" value="MATE_like_4"/>
    <property type="match status" value="1"/>
</dbReference>
<evidence type="ECO:0000313" key="14">
    <source>
        <dbReference type="EMBL" id="PWL52569.1"/>
    </source>
</evidence>
<evidence type="ECO:0000256" key="7">
    <source>
        <dbReference type="ARBA" id="ARBA00022475"/>
    </source>
</evidence>
<dbReference type="AlphaFoldDB" id="A0A316M5P6"/>
<feature type="transmembrane region" description="Helical" evidence="13">
    <location>
        <begin position="240"/>
        <end position="267"/>
    </location>
</feature>
<feature type="transmembrane region" description="Helical" evidence="13">
    <location>
        <begin position="416"/>
        <end position="440"/>
    </location>
</feature>
<feature type="transmembrane region" description="Helical" evidence="13">
    <location>
        <begin position="287"/>
        <end position="308"/>
    </location>
</feature>
<evidence type="ECO:0000256" key="12">
    <source>
        <dbReference type="ARBA" id="ARBA00031636"/>
    </source>
</evidence>
<protein>
    <recommendedName>
        <fullName evidence="4">Probable multidrug resistance protein NorM</fullName>
    </recommendedName>
    <alternativeName>
        <fullName evidence="12">Multidrug-efflux transporter</fullName>
    </alternativeName>
</protein>